<evidence type="ECO:0000313" key="3">
    <source>
        <dbReference type="Proteomes" id="UP000070383"/>
    </source>
</evidence>
<keyword evidence="1" id="KW-0812">Transmembrane</keyword>
<evidence type="ECO:0000313" key="2">
    <source>
        <dbReference type="EMBL" id="KWZ77438.1"/>
    </source>
</evidence>
<reference evidence="3" key="1">
    <citation type="submission" date="2016-01" db="EMBL/GenBank/DDBJ databases">
        <authorList>
            <person name="Mitreva M."/>
            <person name="Pepin K.H."/>
            <person name="Mihindukulasuriya K.A."/>
            <person name="Fulton R."/>
            <person name="Fronick C."/>
            <person name="O'Laughlin M."/>
            <person name="Miner T."/>
            <person name="Herter B."/>
            <person name="Rosa B.A."/>
            <person name="Cordes M."/>
            <person name="Tomlinson C."/>
            <person name="Wollam A."/>
            <person name="Palsikar V.B."/>
            <person name="Mardis E.R."/>
            <person name="Wilson R.K."/>
        </authorList>
    </citation>
    <scope>NUCLEOTIDE SEQUENCE [LARGE SCALE GENOMIC DNA]</scope>
    <source>
        <strain evidence="3">MJR8151</strain>
    </source>
</reference>
<protein>
    <submittedName>
        <fullName evidence="2">Uncharacterized protein</fullName>
    </submittedName>
</protein>
<sequence length="70" mass="8620">MEGEIMVWILIIYSVWATIRLLAYRASIEGFCKYLVDHYDFDDIEQKDLEEYTKDLEEYMRKAIRSWFKK</sequence>
<dbReference type="Proteomes" id="UP000070383">
    <property type="component" value="Unassembled WGS sequence"/>
</dbReference>
<organism evidence="2 3">
    <name type="scientific">Anaerococcus tetradius</name>
    <dbReference type="NCBI Taxonomy" id="33036"/>
    <lineage>
        <taxon>Bacteria</taxon>
        <taxon>Bacillati</taxon>
        <taxon>Bacillota</taxon>
        <taxon>Tissierellia</taxon>
        <taxon>Tissierellales</taxon>
        <taxon>Peptoniphilaceae</taxon>
        <taxon>Anaerococcus</taxon>
    </lineage>
</organism>
<dbReference type="STRING" id="33036.HMPREF3200_01431"/>
<gene>
    <name evidence="2" type="ORF">HMPREF3200_01431</name>
</gene>
<name>A0A133KCY3_9FIRM</name>
<dbReference type="EMBL" id="LRPM01000049">
    <property type="protein sequence ID" value="KWZ77438.1"/>
    <property type="molecule type" value="Genomic_DNA"/>
</dbReference>
<dbReference type="AlphaFoldDB" id="A0A133KCY3"/>
<evidence type="ECO:0000256" key="1">
    <source>
        <dbReference type="SAM" id="Phobius"/>
    </source>
</evidence>
<proteinExistence type="predicted"/>
<feature type="transmembrane region" description="Helical" evidence="1">
    <location>
        <begin position="6"/>
        <end position="23"/>
    </location>
</feature>
<keyword evidence="1" id="KW-0472">Membrane</keyword>
<comment type="caution">
    <text evidence="2">The sequence shown here is derived from an EMBL/GenBank/DDBJ whole genome shotgun (WGS) entry which is preliminary data.</text>
</comment>
<accession>A0A133KCY3</accession>
<keyword evidence="3" id="KW-1185">Reference proteome</keyword>
<dbReference type="PATRIC" id="fig|33036.3.peg.1419"/>
<keyword evidence="1" id="KW-1133">Transmembrane helix</keyword>